<evidence type="ECO:0000259" key="1">
    <source>
        <dbReference type="SMART" id="SM00470"/>
    </source>
</evidence>
<dbReference type="GO" id="GO:0045881">
    <property type="term" value="P:positive regulation of sporulation resulting in formation of a cellular spore"/>
    <property type="evidence" value="ECO:0007669"/>
    <property type="project" value="TreeGrafter"/>
</dbReference>
<dbReference type="CDD" id="cd16403">
    <property type="entry name" value="ParB_N_like_MT"/>
    <property type="match status" value="1"/>
</dbReference>
<proteinExistence type="predicted"/>
<dbReference type="GO" id="GO:0007059">
    <property type="term" value="P:chromosome segregation"/>
    <property type="evidence" value="ECO:0007669"/>
    <property type="project" value="TreeGrafter"/>
</dbReference>
<accession>A0A8S5Q981</accession>
<dbReference type="InterPro" id="IPR050336">
    <property type="entry name" value="Chromosome_partition/occlusion"/>
</dbReference>
<feature type="domain" description="ParB-like N-terminal" evidence="1">
    <location>
        <begin position="1"/>
        <end position="86"/>
    </location>
</feature>
<dbReference type="InterPro" id="IPR036086">
    <property type="entry name" value="ParB/Sulfiredoxin_sf"/>
</dbReference>
<dbReference type="SUPFAM" id="SSF110849">
    <property type="entry name" value="ParB/Sulfiredoxin"/>
    <property type="match status" value="1"/>
</dbReference>
<reference evidence="2" key="1">
    <citation type="journal article" date="2021" name="Proc. Natl. Acad. Sci. U.S.A.">
        <title>A Catalog of Tens of Thousands of Viruses from Human Metagenomes Reveals Hidden Associations with Chronic Diseases.</title>
        <authorList>
            <person name="Tisza M.J."/>
            <person name="Buck C.B."/>
        </authorList>
    </citation>
    <scope>NUCLEOTIDE SEQUENCE</scope>
    <source>
        <strain evidence="2">Ctdcr45</strain>
    </source>
</reference>
<dbReference type="PANTHER" id="PTHR33375">
    <property type="entry name" value="CHROMOSOME-PARTITIONING PROTEIN PARB-RELATED"/>
    <property type="match status" value="1"/>
</dbReference>
<evidence type="ECO:0000313" key="2">
    <source>
        <dbReference type="EMBL" id="DAE15377.1"/>
    </source>
</evidence>
<protein>
    <submittedName>
        <fullName evidence="2">ParB protein</fullName>
    </submittedName>
</protein>
<dbReference type="Pfam" id="PF02195">
    <property type="entry name" value="ParB_N"/>
    <property type="match status" value="1"/>
</dbReference>
<dbReference type="InterPro" id="IPR003115">
    <property type="entry name" value="ParB_N"/>
</dbReference>
<name>A0A8S5Q981_9CAUD</name>
<dbReference type="Gene3D" id="3.90.1530.10">
    <property type="entry name" value="Conserved hypothetical protein from pyrococcus furiosus pfu- 392566-001, ParB domain"/>
    <property type="match status" value="1"/>
</dbReference>
<organism evidence="2">
    <name type="scientific">Siphoviridae sp. ctdcr45</name>
    <dbReference type="NCBI Taxonomy" id="2825580"/>
    <lineage>
        <taxon>Viruses</taxon>
        <taxon>Duplodnaviria</taxon>
        <taxon>Heunggongvirae</taxon>
        <taxon>Uroviricota</taxon>
        <taxon>Caudoviricetes</taxon>
    </lineage>
</organism>
<sequence>MRRLADIVPYAANAKKHDARQVANVAESIRQYGFVQPVVVDADGVIVIGHCRVLAAQKLGMEEVPCVCVSDLTPEQVNALRIVDNKSNESPWDLGLLAGELPTLDLSGFAFDFGLPDVDELDFDIGAEAEEPSEAKTRSSMVVCPKCGFEWRAR</sequence>
<dbReference type="EMBL" id="BK015604">
    <property type="protein sequence ID" value="DAE15377.1"/>
    <property type="molecule type" value="Genomic_DNA"/>
</dbReference>
<dbReference type="PANTHER" id="PTHR33375:SF1">
    <property type="entry name" value="CHROMOSOME-PARTITIONING PROTEIN PARB-RELATED"/>
    <property type="match status" value="1"/>
</dbReference>
<dbReference type="SMART" id="SM00470">
    <property type="entry name" value="ParB"/>
    <property type="match status" value="1"/>
</dbReference>